<organism evidence="5">
    <name type="scientific">Schizophyllum commune (strain H4-8 / FGSC 9210)</name>
    <name type="common">Split gill fungus</name>
    <dbReference type="NCBI Taxonomy" id="578458"/>
    <lineage>
        <taxon>Eukaryota</taxon>
        <taxon>Fungi</taxon>
        <taxon>Dikarya</taxon>
        <taxon>Basidiomycota</taxon>
        <taxon>Agaricomycotina</taxon>
        <taxon>Agaricomycetes</taxon>
        <taxon>Agaricomycetidae</taxon>
        <taxon>Agaricales</taxon>
        <taxon>Schizophyllaceae</taxon>
        <taxon>Schizophyllum</taxon>
    </lineage>
</organism>
<reference evidence="4 5" key="1">
    <citation type="journal article" date="2010" name="Nat. Biotechnol.">
        <title>Genome sequence of the model mushroom Schizophyllum commune.</title>
        <authorList>
            <person name="Ohm R.A."/>
            <person name="de Jong J.F."/>
            <person name="Lugones L.G."/>
            <person name="Aerts A."/>
            <person name="Kothe E."/>
            <person name="Stajich J.E."/>
            <person name="de Vries R.P."/>
            <person name="Record E."/>
            <person name="Levasseur A."/>
            <person name="Baker S.E."/>
            <person name="Bartholomew K.A."/>
            <person name="Coutinho P.M."/>
            <person name="Erdmann S."/>
            <person name="Fowler T.J."/>
            <person name="Gathman A.C."/>
            <person name="Lombard V."/>
            <person name="Henrissat B."/>
            <person name="Knabe N."/>
            <person name="Kuees U."/>
            <person name="Lilly W.W."/>
            <person name="Lindquist E."/>
            <person name="Lucas S."/>
            <person name="Magnuson J.K."/>
            <person name="Piumi F."/>
            <person name="Raudaskoski M."/>
            <person name="Salamov A."/>
            <person name="Schmutz J."/>
            <person name="Schwarze F.W.M.R."/>
            <person name="vanKuyk P.A."/>
            <person name="Horton J.S."/>
            <person name="Grigoriev I.V."/>
            <person name="Woesten H.A.B."/>
        </authorList>
    </citation>
    <scope>NUCLEOTIDE SEQUENCE [LARGE SCALE GENOMIC DNA]</scope>
    <source>
        <strain evidence="5">H4-8 / FGSC 9210</strain>
    </source>
</reference>
<evidence type="ECO:0000256" key="2">
    <source>
        <dbReference type="ARBA" id="ARBA00014286"/>
    </source>
</evidence>
<evidence type="ECO:0000256" key="3">
    <source>
        <dbReference type="SAM" id="SignalP"/>
    </source>
</evidence>
<dbReference type="eggNOG" id="ENOG502RXNI">
    <property type="taxonomic scope" value="Eukaryota"/>
</dbReference>
<accession>D8PPM4</accession>
<dbReference type="AlphaFoldDB" id="D8PPM4"/>
<evidence type="ECO:0000256" key="1">
    <source>
        <dbReference type="ARBA" id="ARBA00008858"/>
    </source>
</evidence>
<gene>
    <name evidence="4" type="ORF">SCHCODRAFT_103870</name>
</gene>
<dbReference type="PANTHER" id="PTHR31571:SF1">
    <property type="entry name" value="ALTERED INHERITANCE OF MITOCHONDRIA PROTEIN 6"/>
    <property type="match status" value="1"/>
</dbReference>
<dbReference type="Proteomes" id="UP000007431">
    <property type="component" value="Unassembled WGS sequence"/>
</dbReference>
<dbReference type="InParanoid" id="D8PPM4"/>
<proteinExistence type="inferred from homology"/>
<dbReference type="VEuPathDB" id="FungiDB:SCHCODRAFT_02611921"/>
<dbReference type="GO" id="GO:0008081">
    <property type="term" value="F:phosphoric diester hydrolase activity"/>
    <property type="evidence" value="ECO:0007669"/>
    <property type="project" value="InterPro"/>
</dbReference>
<evidence type="ECO:0000313" key="5">
    <source>
        <dbReference type="Proteomes" id="UP000007431"/>
    </source>
</evidence>
<dbReference type="STRING" id="578458.D8PPM4"/>
<feature type="signal peptide" evidence="3">
    <location>
        <begin position="1"/>
        <end position="18"/>
    </location>
</feature>
<feature type="chain" id="PRO_5003120152" description="Altered inheritance of mitochondria protein 6" evidence="3">
    <location>
        <begin position="19"/>
        <end position="275"/>
    </location>
</feature>
<protein>
    <recommendedName>
        <fullName evidence="2">Altered inheritance of mitochondria protein 6</fullName>
    </recommendedName>
</protein>
<evidence type="ECO:0000313" key="4">
    <source>
        <dbReference type="EMBL" id="EFJ02336.1"/>
    </source>
</evidence>
<dbReference type="SUPFAM" id="SSF51695">
    <property type="entry name" value="PLC-like phosphodiesterases"/>
    <property type="match status" value="1"/>
</dbReference>
<comment type="similarity">
    <text evidence="1">Belongs to the AIM6 family.</text>
</comment>
<keyword evidence="5" id="KW-1185">Reference proteome</keyword>
<keyword evidence="3" id="KW-0732">Signal</keyword>
<feature type="non-terminal residue" evidence="4">
    <location>
        <position position="275"/>
    </location>
</feature>
<dbReference type="InterPro" id="IPR017946">
    <property type="entry name" value="PLC-like_Pdiesterase_TIM-brl"/>
</dbReference>
<dbReference type="EMBL" id="GL377302">
    <property type="protein sequence ID" value="EFJ02336.1"/>
    <property type="molecule type" value="Genomic_DNA"/>
</dbReference>
<sequence>MSSKAAVVLASLAAGAIAVKPIHSHNDYTRDKPLFTALDNGIQSVEADIWWRDNKLLVSVAFCCAGIDNADATEVAHTVFDIDSSKTLDSLYIQPILAIVNGSMESTTPLSKDSPLQLLIDFKTDGDDTYQPLLDALEPLRSGGYLTTFKDGSLTQGAVTVVGTGNTPLESVVAAEPRDFFYDANILTLYSTKPADGKEWGPEIAPLASCQWSKVDGDDQMQELVKGAHDLKIKTRFWDTDSNEETWNKFWDAGSDWVNADDLEAISKAWEARNA</sequence>
<dbReference type="GO" id="GO:0006629">
    <property type="term" value="P:lipid metabolic process"/>
    <property type="evidence" value="ECO:0007669"/>
    <property type="project" value="InterPro"/>
</dbReference>
<dbReference type="InterPro" id="IPR051236">
    <property type="entry name" value="HAT_RTT109-like"/>
</dbReference>
<dbReference type="OMA" id="QRVRFWA"/>
<dbReference type="HOGENOM" id="CLU_031561_1_0_1"/>
<name>D8PPM4_SCHCM</name>
<dbReference type="PANTHER" id="PTHR31571">
    <property type="entry name" value="ALTERED INHERITANCE OF MITOCHONDRIA PROTEIN 6"/>
    <property type="match status" value="1"/>
</dbReference>